<evidence type="ECO:0000313" key="3">
    <source>
        <dbReference type="Proteomes" id="UP001049176"/>
    </source>
</evidence>
<dbReference type="AlphaFoldDB" id="A0A9P7RT93"/>
<dbReference type="InterPro" id="IPR057678">
    <property type="entry name" value="DUF7918"/>
</dbReference>
<accession>A0A9P7RT93</accession>
<dbReference type="RefSeq" id="XP_043005750.1">
    <property type="nucleotide sequence ID" value="XM_043155966.1"/>
</dbReference>
<reference evidence="2" key="1">
    <citation type="journal article" date="2021" name="Genome Biol. Evol.">
        <title>The assembled and annotated genome of the fairy-ring fungus Marasmius oreades.</title>
        <authorList>
            <person name="Hiltunen M."/>
            <person name="Ament-Velasquez S.L."/>
            <person name="Johannesson H."/>
        </authorList>
    </citation>
    <scope>NUCLEOTIDE SEQUENCE</scope>
    <source>
        <strain evidence="2">03SP1</strain>
    </source>
</reference>
<dbReference type="KEGG" id="more:E1B28_010979"/>
<dbReference type="PANTHER" id="PTHR36223:SF1">
    <property type="entry name" value="TRANSCRIPTION ELONGATION FACTOR EAF N-TERMINAL DOMAIN-CONTAINING PROTEIN"/>
    <property type="match status" value="1"/>
</dbReference>
<protein>
    <recommendedName>
        <fullName evidence="1">DUF7918 domain-containing protein</fullName>
    </recommendedName>
</protein>
<name>A0A9P7RT93_9AGAR</name>
<dbReference type="GeneID" id="66080054"/>
<proteinExistence type="predicted"/>
<sequence>MLHLKGYSVWVVIAGTSAQEYGVEVLEGQNEVKCWIPSEEGKTFEIRIKDNEYHTPTDAGVFVDGTSYGGKPINGTELREHCKRGFRTSPTTVRPFMFSRLIVTDDDSLMCSASPDIGEIKVIIRHTEISAPSHHHVSRWTASGTKRNAPTQITVHERTKKAVDHQTSLGQDIQSQARFIESKPYGPPLLTFRFRYRPIAMLQANGIVPRKRARSQEVELGPEDVIDISSDSDSGELDRLRERIRLLEGRQQERVPKKIKREPSVKRELIVGEVIDLTES</sequence>
<dbReference type="Proteomes" id="UP001049176">
    <property type="component" value="Chromosome 7"/>
</dbReference>
<gene>
    <name evidence="2" type="ORF">E1B28_010979</name>
</gene>
<evidence type="ECO:0000313" key="2">
    <source>
        <dbReference type="EMBL" id="KAG7089280.1"/>
    </source>
</evidence>
<dbReference type="PANTHER" id="PTHR36223">
    <property type="entry name" value="BETA-LACTAMASE-TYPE TRANSPEPTIDASE FOLD DOMAIN CONTAINING PROTEIN"/>
    <property type="match status" value="1"/>
</dbReference>
<comment type="caution">
    <text evidence="2">The sequence shown here is derived from an EMBL/GenBank/DDBJ whole genome shotgun (WGS) entry which is preliminary data.</text>
</comment>
<keyword evidence="3" id="KW-1185">Reference proteome</keyword>
<evidence type="ECO:0000259" key="1">
    <source>
        <dbReference type="Pfam" id="PF25534"/>
    </source>
</evidence>
<organism evidence="2 3">
    <name type="scientific">Marasmius oreades</name>
    <name type="common">fairy-ring Marasmius</name>
    <dbReference type="NCBI Taxonomy" id="181124"/>
    <lineage>
        <taxon>Eukaryota</taxon>
        <taxon>Fungi</taxon>
        <taxon>Dikarya</taxon>
        <taxon>Basidiomycota</taxon>
        <taxon>Agaricomycotina</taxon>
        <taxon>Agaricomycetes</taxon>
        <taxon>Agaricomycetidae</taxon>
        <taxon>Agaricales</taxon>
        <taxon>Marasmiineae</taxon>
        <taxon>Marasmiaceae</taxon>
        <taxon>Marasmius</taxon>
    </lineage>
</organism>
<dbReference type="EMBL" id="CM032187">
    <property type="protein sequence ID" value="KAG7089280.1"/>
    <property type="molecule type" value="Genomic_DNA"/>
</dbReference>
<dbReference type="OrthoDB" id="3364132at2759"/>
<feature type="domain" description="DUF7918" evidence="1">
    <location>
        <begin position="8"/>
        <end position="210"/>
    </location>
</feature>
<dbReference type="Pfam" id="PF25534">
    <property type="entry name" value="DUF7918"/>
    <property type="match status" value="1"/>
</dbReference>